<evidence type="ECO:0000313" key="2">
    <source>
        <dbReference type="EMBL" id="VVE35120.1"/>
    </source>
</evidence>
<protein>
    <submittedName>
        <fullName evidence="2">Uncharacterized protein</fullName>
    </submittedName>
</protein>
<evidence type="ECO:0000256" key="1">
    <source>
        <dbReference type="SAM" id="MobiDB-lite"/>
    </source>
</evidence>
<feature type="region of interest" description="Disordered" evidence="1">
    <location>
        <begin position="1"/>
        <end position="26"/>
    </location>
</feature>
<evidence type="ECO:0000313" key="3">
    <source>
        <dbReference type="Proteomes" id="UP000367825"/>
    </source>
</evidence>
<sequence length="71" mass="7317">MADEGVDEGVGEGVDKRGDDRNRTGEADVIANGGLSYLPPIVPAPWGGPLAWPRGARGRYTAIAAPSLRGS</sequence>
<dbReference type="Proteomes" id="UP000367825">
    <property type="component" value="Unassembled WGS sequence"/>
</dbReference>
<accession>A0A5E4XG59</accession>
<feature type="compositionally biased region" description="Acidic residues" evidence="1">
    <location>
        <begin position="1"/>
        <end position="10"/>
    </location>
</feature>
<name>A0A5E4XG59_9BURK</name>
<dbReference type="AlphaFoldDB" id="A0A5E4XG59"/>
<dbReference type="EMBL" id="CABPSC010000017">
    <property type="protein sequence ID" value="VVE35120.1"/>
    <property type="molecule type" value="Genomic_DNA"/>
</dbReference>
<reference evidence="2 3" key="1">
    <citation type="submission" date="2019-08" db="EMBL/GenBank/DDBJ databases">
        <authorList>
            <person name="Peeters C."/>
        </authorList>
    </citation>
    <scope>NUCLEOTIDE SEQUENCE [LARGE SCALE GENOMIC DNA]</scope>
    <source>
        <strain evidence="2 3">LMG 31109</strain>
    </source>
</reference>
<feature type="compositionally biased region" description="Basic and acidic residues" evidence="1">
    <location>
        <begin position="13"/>
        <end position="26"/>
    </location>
</feature>
<organism evidence="2 3">
    <name type="scientific">Pandoraea nosoerga</name>
    <dbReference type="NCBI Taxonomy" id="2508296"/>
    <lineage>
        <taxon>Bacteria</taxon>
        <taxon>Pseudomonadati</taxon>
        <taxon>Pseudomonadota</taxon>
        <taxon>Betaproteobacteria</taxon>
        <taxon>Burkholderiales</taxon>
        <taxon>Burkholderiaceae</taxon>
        <taxon>Pandoraea</taxon>
    </lineage>
</organism>
<gene>
    <name evidence="2" type="ORF">PNO31109_03846</name>
</gene>
<keyword evidence="3" id="KW-1185">Reference proteome</keyword>
<proteinExistence type="predicted"/>